<dbReference type="Proteomes" id="UP000298061">
    <property type="component" value="Unassembled WGS sequence"/>
</dbReference>
<evidence type="ECO:0000313" key="3">
    <source>
        <dbReference type="Proteomes" id="UP000298061"/>
    </source>
</evidence>
<accession>A0A4Y9ZWD5</accession>
<sequence>MLKCFVDNTGTAKAEQPDSEAEEVFGNCRRSLTDVVAACLVPDLNNVDHICTDQS</sequence>
<protein>
    <submittedName>
        <fullName evidence="2">Uncharacterized protein</fullName>
    </submittedName>
</protein>
<dbReference type="EMBL" id="SFCI01000542">
    <property type="protein sequence ID" value="TFY79196.1"/>
    <property type="molecule type" value="Genomic_DNA"/>
</dbReference>
<organism evidence="2 3">
    <name type="scientific">Hericium alpestre</name>
    <dbReference type="NCBI Taxonomy" id="135208"/>
    <lineage>
        <taxon>Eukaryota</taxon>
        <taxon>Fungi</taxon>
        <taxon>Dikarya</taxon>
        <taxon>Basidiomycota</taxon>
        <taxon>Agaricomycotina</taxon>
        <taxon>Agaricomycetes</taxon>
        <taxon>Russulales</taxon>
        <taxon>Hericiaceae</taxon>
        <taxon>Hericium</taxon>
    </lineage>
</organism>
<comment type="caution">
    <text evidence="2">The sequence shown here is derived from an EMBL/GenBank/DDBJ whole genome shotgun (WGS) entry which is preliminary data.</text>
</comment>
<evidence type="ECO:0000313" key="1">
    <source>
        <dbReference type="EMBL" id="TFY73973.1"/>
    </source>
</evidence>
<reference evidence="2 3" key="1">
    <citation type="submission" date="2019-02" db="EMBL/GenBank/DDBJ databases">
        <title>Genome sequencing of the rare red list fungi Hericium alpestre (H. flagellum).</title>
        <authorList>
            <person name="Buettner E."/>
            <person name="Kellner H."/>
        </authorList>
    </citation>
    <scope>NUCLEOTIDE SEQUENCE [LARGE SCALE GENOMIC DNA]</scope>
    <source>
        <strain evidence="2 3">DSM 108284</strain>
    </source>
</reference>
<evidence type="ECO:0000313" key="2">
    <source>
        <dbReference type="EMBL" id="TFY79196.1"/>
    </source>
</evidence>
<gene>
    <name evidence="1" type="ORF">EWM64_g10039</name>
    <name evidence="2" type="ORF">EWM64_g4822</name>
</gene>
<dbReference type="AlphaFoldDB" id="A0A4Y9ZWD5"/>
<name>A0A4Y9ZWD5_9AGAM</name>
<proteinExistence type="predicted"/>
<dbReference type="EMBL" id="SFCI01002395">
    <property type="protein sequence ID" value="TFY73973.1"/>
    <property type="molecule type" value="Genomic_DNA"/>
</dbReference>
<keyword evidence="3" id="KW-1185">Reference proteome</keyword>